<comment type="catalytic activity">
    <reaction evidence="9 10">
        <text>Release of signal peptides from bacterial membrane prolipoproteins. Hydrolyzes -Xaa-Yaa-Zaa-|-(S,diacylglyceryl)Cys-, in which Xaa is hydrophobic (preferably Leu), and Yaa (Ala or Ser) and Zaa (Gly or Ala) have small, neutral side chains.</text>
        <dbReference type="EC" id="3.4.23.36"/>
    </reaction>
</comment>
<dbReference type="UniPathway" id="UPA00665"/>
<keyword evidence="12" id="KW-0449">Lipoprotein</keyword>
<evidence type="ECO:0000256" key="3">
    <source>
        <dbReference type="ARBA" id="ARBA00022670"/>
    </source>
</evidence>
<evidence type="ECO:0000256" key="9">
    <source>
        <dbReference type="HAMAP-Rule" id="MF_00161"/>
    </source>
</evidence>
<dbReference type="GO" id="GO:0004190">
    <property type="term" value="F:aspartic-type endopeptidase activity"/>
    <property type="evidence" value="ECO:0007669"/>
    <property type="project" value="UniProtKB-UniRule"/>
</dbReference>
<evidence type="ECO:0000313" key="13">
    <source>
        <dbReference type="Proteomes" id="UP000188388"/>
    </source>
</evidence>
<keyword evidence="4 9" id="KW-0812">Transmembrane</keyword>
<dbReference type="PANTHER" id="PTHR33695:SF1">
    <property type="entry name" value="LIPOPROTEIN SIGNAL PEPTIDASE"/>
    <property type="match status" value="1"/>
</dbReference>
<organism evidence="12 13">
    <name type="scientific">Mesorhizobium prunaredense</name>
    <dbReference type="NCBI Taxonomy" id="1631249"/>
    <lineage>
        <taxon>Bacteria</taxon>
        <taxon>Pseudomonadati</taxon>
        <taxon>Pseudomonadota</taxon>
        <taxon>Alphaproteobacteria</taxon>
        <taxon>Hyphomicrobiales</taxon>
        <taxon>Phyllobacteriaceae</taxon>
        <taxon>Mesorhizobium</taxon>
    </lineage>
</organism>
<evidence type="ECO:0000256" key="8">
    <source>
        <dbReference type="ARBA" id="ARBA00023136"/>
    </source>
</evidence>
<dbReference type="EC" id="3.4.23.36" evidence="9"/>
<keyword evidence="2 9" id="KW-1003">Cell membrane</keyword>
<comment type="similarity">
    <text evidence="1 9 11">Belongs to the peptidase A8 family.</text>
</comment>
<dbReference type="HAMAP" id="MF_00161">
    <property type="entry name" value="LspA"/>
    <property type="match status" value="1"/>
</dbReference>
<protein>
    <recommendedName>
        <fullName evidence="9">Lipoprotein signal peptidase</fullName>
        <ecNumber evidence="9">3.4.23.36</ecNumber>
    </recommendedName>
    <alternativeName>
        <fullName evidence="9">Prolipoprotein signal peptidase</fullName>
    </alternativeName>
    <alternativeName>
        <fullName evidence="9">Signal peptidase II</fullName>
        <shortName evidence="9">SPase II</shortName>
    </alternativeName>
</protein>
<dbReference type="GO" id="GO:0005886">
    <property type="term" value="C:plasma membrane"/>
    <property type="evidence" value="ECO:0007669"/>
    <property type="project" value="UniProtKB-SubCell"/>
</dbReference>
<dbReference type="Proteomes" id="UP000188388">
    <property type="component" value="Unassembled WGS sequence"/>
</dbReference>
<reference evidence="13" key="1">
    <citation type="submission" date="2017-01" db="EMBL/GenBank/DDBJ databases">
        <authorList>
            <person name="Brunel B."/>
        </authorList>
    </citation>
    <scope>NUCLEOTIDE SEQUENCE [LARGE SCALE GENOMIC DNA]</scope>
</reference>
<evidence type="ECO:0000256" key="6">
    <source>
        <dbReference type="ARBA" id="ARBA00022801"/>
    </source>
</evidence>
<dbReference type="PROSITE" id="PS00855">
    <property type="entry name" value="SPASE_II"/>
    <property type="match status" value="1"/>
</dbReference>
<dbReference type="Pfam" id="PF01252">
    <property type="entry name" value="Peptidase_A8"/>
    <property type="match status" value="1"/>
</dbReference>
<feature type="transmembrane region" description="Helical" evidence="9">
    <location>
        <begin position="14"/>
        <end position="35"/>
    </location>
</feature>
<comment type="pathway">
    <text evidence="9">Protein modification; lipoprotein biosynthesis (signal peptide cleavage).</text>
</comment>
<evidence type="ECO:0000256" key="11">
    <source>
        <dbReference type="RuleBase" id="RU004181"/>
    </source>
</evidence>
<feature type="transmembrane region" description="Helical" evidence="9">
    <location>
        <begin position="97"/>
        <end position="115"/>
    </location>
</feature>
<evidence type="ECO:0000256" key="7">
    <source>
        <dbReference type="ARBA" id="ARBA00022989"/>
    </source>
</evidence>
<accession>A0A1R3V9A6</accession>
<evidence type="ECO:0000313" key="12">
    <source>
        <dbReference type="EMBL" id="SIT56384.1"/>
    </source>
</evidence>
<evidence type="ECO:0000256" key="10">
    <source>
        <dbReference type="RuleBase" id="RU000594"/>
    </source>
</evidence>
<dbReference type="InterPro" id="IPR001872">
    <property type="entry name" value="Peptidase_A8"/>
</dbReference>
<dbReference type="EMBL" id="FTPD01000021">
    <property type="protein sequence ID" value="SIT56384.1"/>
    <property type="molecule type" value="Genomic_DNA"/>
</dbReference>
<keyword evidence="5 9" id="KW-0064">Aspartyl protease</keyword>
<keyword evidence="6 9" id="KW-0378">Hydrolase</keyword>
<dbReference type="NCBIfam" id="TIGR00077">
    <property type="entry name" value="lspA"/>
    <property type="match status" value="1"/>
</dbReference>
<proteinExistence type="inferred from homology"/>
<dbReference type="STRING" id="1631249.BQ8794_280123"/>
<evidence type="ECO:0000256" key="5">
    <source>
        <dbReference type="ARBA" id="ARBA00022750"/>
    </source>
</evidence>
<keyword evidence="3 9" id="KW-0645">Protease</keyword>
<dbReference type="PANTHER" id="PTHR33695">
    <property type="entry name" value="LIPOPROTEIN SIGNAL PEPTIDASE"/>
    <property type="match status" value="1"/>
</dbReference>
<name>A0A1R3V9A6_9HYPH</name>
<dbReference type="AlphaFoldDB" id="A0A1R3V9A6"/>
<feature type="transmembrane region" description="Helical" evidence="9">
    <location>
        <begin position="135"/>
        <end position="155"/>
    </location>
</feature>
<dbReference type="GO" id="GO:0006508">
    <property type="term" value="P:proteolysis"/>
    <property type="evidence" value="ECO:0007669"/>
    <property type="project" value="UniProtKB-KW"/>
</dbReference>
<keyword evidence="7 9" id="KW-1133">Transmembrane helix</keyword>
<feature type="transmembrane region" description="Helical" evidence="9">
    <location>
        <begin position="72"/>
        <end position="90"/>
    </location>
</feature>
<evidence type="ECO:0000256" key="1">
    <source>
        <dbReference type="ARBA" id="ARBA00006139"/>
    </source>
</evidence>
<feature type="active site" evidence="9">
    <location>
        <position position="143"/>
    </location>
</feature>
<keyword evidence="8 9" id="KW-0472">Membrane</keyword>
<comment type="subcellular location">
    <subcellularLocation>
        <location evidence="9">Cell membrane</location>
        <topology evidence="9">Multi-pass membrane protein</topology>
    </subcellularLocation>
</comment>
<gene>
    <name evidence="9 12" type="primary">lspA</name>
    <name evidence="12" type="ORF">BQ8794_280123</name>
</gene>
<sequence>MTSRMVKSPTAKSWLPYVLLVAAAVTLDQWVKYLVETGLPFQEKVDLVPFLALYRTYNTGIAFSMFSSFGDTGLVVIAAFVVAFVLYLAARTPPSHVLTRIGFALIVGGALGNLFDRVTYGHVIDYILFHTPVWSFAIFNLADAFIAVGAVVVVLDELIGWRREAKPSSD</sequence>
<feature type="active site" evidence="9">
    <location>
        <position position="125"/>
    </location>
</feature>
<evidence type="ECO:0000256" key="4">
    <source>
        <dbReference type="ARBA" id="ARBA00022692"/>
    </source>
</evidence>
<evidence type="ECO:0000256" key="2">
    <source>
        <dbReference type="ARBA" id="ARBA00022475"/>
    </source>
</evidence>
<keyword evidence="13" id="KW-1185">Reference proteome</keyword>
<dbReference type="PRINTS" id="PR00781">
    <property type="entry name" value="LIPOSIGPTASE"/>
</dbReference>
<comment type="function">
    <text evidence="9 10">This protein specifically catalyzes the removal of signal peptides from prolipoproteins.</text>
</comment>